<name>A0A1J7G401_LUPAN</name>
<dbReference type="Proteomes" id="UP000188354">
    <property type="component" value="Unassembled WGS sequence"/>
</dbReference>
<dbReference type="AlphaFoldDB" id="A0A1J7G401"/>
<dbReference type="Gramene" id="OIV89049">
    <property type="protein sequence ID" value="OIV89049"/>
    <property type="gene ID" value="TanjilG_30824"/>
</dbReference>
<evidence type="ECO:0000313" key="2">
    <source>
        <dbReference type="Proteomes" id="UP000188354"/>
    </source>
</evidence>
<sequence length="94" mass="10269">MGNGHKAPITCSGNAHFKSPFDSNISMSLYNLLLVPTITKNLLSVSQFAKDNHCFFEFHPNHCLVKSQATKQVLLKGSLTAKGLYAFSSLVKPS</sequence>
<protein>
    <submittedName>
        <fullName evidence="1">Uncharacterized protein</fullName>
    </submittedName>
</protein>
<proteinExistence type="predicted"/>
<keyword evidence="2" id="KW-1185">Reference proteome</keyword>
<reference evidence="1 2" key="1">
    <citation type="journal article" date="2017" name="Plant Biotechnol. J.">
        <title>A comprehensive draft genome sequence for lupin (Lupinus angustifolius), an emerging health food: insights into plant-microbe interactions and legume evolution.</title>
        <authorList>
            <person name="Hane J.K."/>
            <person name="Ming Y."/>
            <person name="Kamphuis L.G."/>
            <person name="Nelson M.N."/>
            <person name="Garg G."/>
            <person name="Atkins C.A."/>
            <person name="Bayer P.E."/>
            <person name="Bravo A."/>
            <person name="Bringans S."/>
            <person name="Cannon S."/>
            <person name="Edwards D."/>
            <person name="Foley R."/>
            <person name="Gao L.L."/>
            <person name="Harrison M.J."/>
            <person name="Huang W."/>
            <person name="Hurgobin B."/>
            <person name="Li S."/>
            <person name="Liu C.W."/>
            <person name="McGrath A."/>
            <person name="Morahan G."/>
            <person name="Murray J."/>
            <person name="Weller J."/>
            <person name="Jian J."/>
            <person name="Singh K.B."/>
        </authorList>
    </citation>
    <scope>NUCLEOTIDE SEQUENCE [LARGE SCALE GENOMIC DNA]</scope>
    <source>
        <strain evidence="2">cv. Tanjil</strain>
        <tissue evidence="1">Whole plant</tissue>
    </source>
</reference>
<organism evidence="1 2">
    <name type="scientific">Lupinus angustifolius</name>
    <name type="common">Narrow-leaved blue lupine</name>
    <dbReference type="NCBI Taxonomy" id="3871"/>
    <lineage>
        <taxon>Eukaryota</taxon>
        <taxon>Viridiplantae</taxon>
        <taxon>Streptophyta</taxon>
        <taxon>Embryophyta</taxon>
        <taxon>Tracheophyta</taxon>
        <taxon>Spermatophyta</taxon>
        <taxon>Magnoliopsida</taxon>
        <taxon>eudicotyledons</taxon>
        <taxon>Gunneridae</taxon>
        <taxon>Pentapetalae</taxon>
        <taxon>rosids</taxon>
        <taxon>fabids</taxon>
        <taxon>Fabales</taxon>
        <taxon>Fabaceae</taxon>
        <taxon>Papilionoideae</taxon>
        <taxon>50 kb inversion clade</taxon>
        <taxon>genistoids sensu lato</taxon>
        <taxon>core genistoids</taxon>
        <taxon>Genisteae</taxon>
        <taxon>Lupinus</taxon>
    </lineage>
</organism>
<gene>
    <name evidence="1" type="ORF">TanjilG_30824</name>
</gene>
<dbReference type="EMBL" id="KV862545">
    <property type="protein sequence ID" value="OIV89049.1"/>
    <property type="molecule type" value="Genomic_DNA"/>
</dbReference>
<accession>A0A1J7G401</accession>
<dbReference type="OMA" id="ISMSLYN"/>
<evidence type="ECO:0000313" key="1">
    <source>
        <dbReference type="EMBL" id="OIV89049.1"/>
    </source>
</evidence>